<gene>
    <name evidence="1" type="ORF">SNOG_13564</name>
</gene>
<dbReference type="Proteomes" id="UP000001055">
    <property type="component" value="Unassembled WGS sequence"/>
</dbReference>
<accession>Q0U3V0</accession>
<dbReference type="EMBL" id="CH445351">
    <property type="protein sequence ID" value="EAT79011.1"/>
    <property type="molecule type" value="Genomic_DNA"/>
</dbReference>
<name>Q0U3V0_PHANO</name>
<reference evidence="2" key="1">
    <citation type="journal article" date="2007" name="Plant Cell">
        <title>Dothideomycete-plant interactions illuminated by genome sequencing and EST analysis of the wheat pathogen Stagonospora nodorum.</title>
        <authorList>
            <person name="Hane J.K."/>
            <person name="Lowe R.G."/>
            <person name="Solomon P.S."/>
            <person name="Tan K.C."/>
            <person name="Schoch C.L."/>
            <person name="Spatafora J.W."/>
            <person name="Crous P.W."/>
            <person name="Kodira C."/>
            <person name="Birren B.W."/>
            <person name="Galagan J.E."/>
            <person name="Torriani S.F."/>
            <person name="McDonald B.A."/>
            <person name="Oliver R.P."/>
        </authorList>
    </citation>
    <scope>NUCLEOTIDE SEQUENCE [LARGE SCALE GENOMIC DNA]</scope>
    <source>
        <strain evidence="2">SN15 / ATCC MYA-4574 / FGSC 10173</strain>
    </source>
</reference>
<dbReference type="KEGG" id="pno:SNOG_13564"/>
<dbReference type="RefSeq" id="XP_001803772.1">
    <property type="nucleotide sequence ID" value="XM_001803720.1"/>
</dbReference>
<sequence>MVPALRPQDASILKHHWRFGTLSMHRFVPTTYTPINIRRVTLRLKKLHTKSVTAAMLGRNEWKIRCYNALGKMGIRTEPSVFSWKKLEKTDSGHLVKGLKRPLKHR</sequence>
<organism evidence="1 2">
    <name type="scientific">Phaeosphaeria nodorum (strain SN15 / ATCC MYA-4574 / FGSC 10173)</name>
    <name type="common">Glume blotch fungus</name>
    <name type="synonym">Parastagonospora nodorum</name>
    <dbReference type="NCBI Taxonomy" id="321614"/>
    <lineage>
        <taxon>Eukaryota</taxon>
        <taxon>Fungi</taxon>
        <taxon>Dikarya</taxon>
        <taxon>Ascomycota</taxon>
        <taxon>Pezizomycotina</taxon>
        <taxon>Dothideomycetes</taxon>
        <taxon>Pleosporomycetidae</taxon>
        <taxon>Pleosporales</taxon>
        <taxon>Pleosporineae</taxon>
        <taxon>Phaeosphaeriaceae</taxon>
        <taxon>Parastagonospora</taxon>
    </lineage>
</organism>
<dbReference type="GeneID" id="5980692"/>
<protein>
    <submittedName>
        <fullName evidence="1">Uncharacterized protein</fullName>
    </submittedName>
</protein>
<evidence type="ECO:0000313" key="2">
    <source>
        <dbReference type="Proteomes" id="UP000001055"/>
    </source>
</evidence>
<evidence type="ECO:0000313" key="1">
    <source>
        <dbReference type="EMBL" id="EAT79011.1"/>
    </source>
</evidence>
<proteinExistence type="predicted"/>
<dbReference type="AlphaFoldDB" id="Q0U3V0"/>
<dbReference type="InParanoid" id="Q0U3V0"/>